<protein>
    <submittedName>
        <fullName evidence="2">Uncharacterized protein</fullName>
    </submittedName>
</protein>
<evidence type="ECO:0000313" key="2">
    <source>
        <dbReference type="EMBL" id="PSR20068.1"/>
    </source>
</evidence>
<gene>
    <name evidence="2" type="ORF">C7B45_16690</name>
</gene>
<reference evidence="2 3" key="1">
    <citation type="journal article" date="2014" name="BMC Genomics">
        <title>Comparison of environmental and isolate Sulfobacillus genomes reveals diverse carbon, sulfur, nitrogen, and hydrogen metabolisms.</title>
        <authorList>
            <person name="Justice N.B."/>
            <person name="Norman A."/>
            <person name="Brown C.T."/>
            <person name="Singh A."/>
            <person name="Thomas B.C."/>
            <person name="Banfield J.F."/>
        </authorList>
    </citation>
    <scope>NUCLEOTIDE SEQUENCE [LARGE SCALE GENOMIC DNA]</scope>
    <source>
        <strain evidence="2">AMDSBA3</strain>
    </source>
</reference>
<evidence type="ECO:0000256" key="1">
    <source>
        <dbReference type="SAM" id="MobiDB-lite"/>
    </source>
</evidence>
<proteinExistence type="predicted"/>
<evidence type="ECO:0000313" key="3">
    <source>
        <dbReference type="Proteomes" id="UP000241848"/>
    </source>
</evidence>
<dbReference type="Proteomes" id="UP000241848">
    <property type="component" value="Unassembled WGS sequence"/>
</dbReference>
<feature type="region of interest" description="Disordered" evidence="1">
    <location>
        <begin position="77"/>
        <end position="104"/>
    </location>
</feature>
<sequence>MVHHACFEPFAHEMQKSAIANAVGHHLAHPVMLDMVEIAANVRLEDPAGLVQDDVLPQPAEGSMSVAARMSLGPTLNRRRYLRRSKDSIPGGGLSPCRGRNFTD</sequence>
<dbReference type="EMBL" id="PXYV01000090">
    <property type="protein sequence ID" value="PSR20068.1"/>
    <property type="molecule type" value="Genomic_DNA"/>
</dbReference>
<accession>A0A2T2WCV8</accession>
<dbReference type="AlphaFoldDB" id="A0A2T2WCV8"/>
<comment type="caution">
    <text evidence="2">The sequence shown here is derived from an EMBL/GenBank/DDBJ whole genome shotgun (WGS) entry which is preliminary data.</text>
</comment>
<organism evidence="2 3">
    <name type="scientific">Sulfobacillus acidophilus</name>
    <dbReference type="NCBI Taxonomy" id="53633"/>
    <lineage>
        <taxon>Bacteria</taxon>
        <taxon>Bacillati</taxon>
        <taxon>Bacillota</taxon>
        <taxon>Clostridia</taxon>
        <taxon>Eubacteriales</taxon>
        <taxon>Clostridiales Family XVII. Incertae Sedis</taxon>
        <taxon>Sulfobacillus</taxon>
    </lineage>
</organism>
<name>A0A2T2WCV8_9FIRM</name>